<dbReference type="AlphaFoldDB" id="A0A8S3Z9H1"/>
<evidence type="ECO:0000256" key="1">
    <source>
        <dbReference type="SAM" id="MobiDB-lite"/>
    </source>
</evidence>
<feature type="compositionally biased region" description="Polar residues" evidence="1">
    <location>
        <begin position="115"/>
        <end position="134"/>
    </location>
</feature>
<dbReference type="EMBL" id="CAJHNH020001788">
    <property type="protein sequence ID" value="CAG5124505.1"/>
    <property type="molecule type" value="Genomic_DNA"/>
</dbReference>
<dbReference type="OrthoDB" id="6155479at2759"/>
<protein>
    <submittedName>
        <fullName evidence="2">Uncharacterized protein</fullName>
    </submittedName>
</protein>
<evidence type="ECO:0000313" key="2">
    <source>
        <dbReference type="EMBL" id="CAG5124505.1"/>
    </source>
</evidence>
<gene>
    <name evidence="2" type="ORF">CUNI_LOCUS10063</name>
</gene>
<feature type="region of interest" description="Disordered" evidence="1">
    <location>
        <begin position="111"/>
        <end position="137"/>
    </location>
</feature>
<sequence>MDSLRHDLRSTISQLTPVPPGTPINGLSPNRSLFQTTYCGRTLFDGRTLQPPSQFDRQSPLNTSLEAADVTKNVLLTSLDLECLKAEIILGIKEELRLVLQQTMQAAEWKHTTHKMSSSQRHLSSVAHSDSQGSLPPYSSDLYHTHLYTQL</sequence>
<evidence type="ECO:0000313" key="3">
    <source>
        <dbReference type="Proteomes" id="UP000678393"/>
    </source>
</evidence>
<dbReference type="Proteomes" id="UP000678393">
    <property type="component" value="Unassembled WGS sequence"/>
</dbReference>
<comment type="caution">
    <text evidence="2">The sequence shown here is derived from an EMBL/GenBank/DDBJ whole genome shotgun (WGS) entry which is preliminary data.</text>
</comment>
<accession>A0A8S3Z9H1</accession>
<feature type="region of interest" description="Disordered" evidence="1">
    <location>
        <begin position="1"/>
        <end position="29"/>
    </location>
</feature>
<reference evidence="2" key="1">
    <citation type="submission" date="2021-04" db="EMBL/GenBank/DDBJ databases">
        <authorList>
            <consortium name="Molecular Ecology Group"/>
        </authorList>
    </citation>
    <scope>NUCLEOTIDE SEQUENCE</scope>
</reference>
<organism evidence="2 3">
    <name type="scientific">Candidula unifasciata</name>
    <dbReference type="NCBI Taxonomy" id="100452"/>
    <lineage>
        <taxon>Eukaryota</taxon>
        <taxon>Metazoa</taxon>
        <taxon>Spiralia</taxon>
        <taxon>Lophotrochozoa</taxon>
        <taxon>Mollusca</taxon>
        <taxon>Gastropoda</taxon>
        <taxon>Heterobranchia</taxon>
        <taxon>Euthyneura</taxon>
        <taxon>Panpulmonata</taxon>
        <taxon>Eupulmonata</taxon>
        <taxon>Stylommatophora</taxon>
        <taxon>Helicina</taxon>
        <taxon>Helicoidea</taxon>
        <taxon>Geomitridae</taxon>
        <taxon>Candidula</taxon>
    </lineage>
</organism>
<keyword evidence="3" id="KW-1185">Reference proteome</keyword>
<name>A0A8S3Z9H1_9EUPU</name>
<proteinExistence type="predicted"/>